<accession>A0A5J9WIZ8</accession>
<dbReference type="Proteomes" id="UP000324897">
    <property type="component" value="Chromosome 5"/>
</dbReference>
<feature type="compositionally biased region" description="Basic and acidic residues" evidence="1">
    <location>
        <begin position="94"/>
        <end position="106"/>
    </location>
</feature>
<feature type="signal peptide" evidence="2">
    <location>
        <begin position="1"/>
        <end position="32"/>
    </location>
</feature>
<proteinExistence type="predicted"/>
<keyword evidence="2" id="KW-0732">Signal</keyword>
<dbReference type="Gramene" id="TVU48269">
    <property type="protein sequence ID" value="TVU48269"/>
    <property type="gene ID" value="EJB05_07899"/>
</dbReference>
<dbReference type="OrthoDB" id="696552at2759"/>
<dbReference type="EMBL" id="RWGY01000004">
    <property type="protein sequence ID" value="TVU48269.1"/>
    <property type="molecule type" value="Genomic_DNA"/>
</dbReference>
<dbReference type="AlphaFoldDB" id="A0A5J9WIZ8"/>
<keyword evidence="4" id="KW-1185">Reference proteome</keyword>
<gene>
    <name evidence="3" type="ORF">EJB05_07899</name>
</gene>
<sequence length="155" mass="15697">MAIVSRSKRLAVPAALLLVTVMVFAAAAGVAAKADLEHATEAGHKDEESWTEWAKEKISEGLGFKHLDEEEAARKAGETAKSARETAQGAASEAGKKAGGAKEKAGEAATGASNKAGQAKDKATDTVKGTAGEASSKAGYAKEKAKEAGQAASDQ</sequence>
<comment type="caution">
    <text evidence="3">The sequence shown here is derived from an EMBL/GenBank/DDBJ whole genome shotgun (WGS) entry which is preliminary data.</text>
</comment>
<evidence type="ECO:0000256" key="1">
    <source>
        <dbReference type="SAM" id="MobiDB-lite"/>
    </source>
</evidence>
<organism evidence="3 4">
    <name type="scientific">Eragrostis curvula</name>
    <name type="common">weeping love grass</name>
    <dbReference type="NCBI Taxonomy" id="38414"/>
    <lineage>
        <taxon>Eukaryota</taxon>
        <taxon>Viridiplantae</taxon>
        <taxon>Streptophyta</taxon>
        <taxon>Embryophyta</taxon>
        <taxon>Tracheophyta</taxon>
        <taxon>Spermatophyta</taxon>
        <taxon>Magnoliopsida</taxon>
        <taxon>Liliopsida</taxon>
        <taxon>Poales</taxon>
        <taxon>Poaceae</taxon>
        <taxon>PACMAD clade</taxon>
        <taxon>Chloridoideae</taxon>
        <taxon>Eragrostideae</taxon>
        <taxon>Eragrostidinae</taxon>
        <taxon>Eragrostis</taxon>
    </lineage>
</organism>
<feature type="chain" id="PRO_5023862693" evidence="2">
    <location>
        <begin position="33"/>
        <end position="155"/>
    </location>
</feature>
<reference evidence="3 4" key="1">
    <citation type="journal article" date="2019" name="Sci. Rep.">
        <title>A high-quality genome of Eragrostis curvula grass provides insights into Poaceae evolution and supports new strategies to enhance forage quality.</title>
        <authorList>
            <person name="Carballo J."/>
            <person name="Santos B.A.C.M."/>
            <person name="Zappacosta D."/>
            <person name="Garbus I."/>
            <person name="Selva J.P."/>
            <person name="Gallo C.A."/>
            <person name="Diaz A."/>
            <person name="Albertini E."/>
            <person name="Caccamo M."/>
            <person name="Echenique V."/>
        </authorList>
    </citation>
    <scope>NUCLEOTIDE SEQUENCE [LARGE SCALE GENOMIC DNA]</scope>
    <source>
        <strain evidence="4">cv. Victoria</strain>
        <tissue evidence="3">Leaf</tissue>
    </source>
</reference>
<evidence type="ECO:0000313" key="3">
    <source>
        <dbReference type="EMBL" id="TVU48269.1"/>
    </source>
</evidence>
<feature type="region of interest" description="Disordered" evidence="1">
    <location>
        <begin position="61"/>
        <end position="155"/>
    </location>
</feature>
<protein>
    <submittedName>
        <fullName evidence="3">Uncharacterized protein</fullName>
    </submittedName>
</protein>
<evidence type="ECO:0000313" key="4">
    <source>
        <dbReference type="Proteomes" id="UP000324897"/>
    </source>
</evidence>
<evidence type="ECO:0000256" key="2">
    <source>
        <dbReference type="SAM" id="SignalP"/>
    </source>
</evidence>
<feature type="non-terminal residue" evidence="3">
    <location>
        <position position="155"/>
    </location>
</feature>
<name>A0A5J9WIZ8_9POAL</name>
<feature type="compositionally biased region" description="Basic and acidic residues" evidence="1">
    <location>
        <begin position="61"/>
        <end position="84"/>
    </location>
</feature>
<dbReference type="Gene3D" id="6.10.140.1430">
    <property type="match status" value="1"/>
</dbReference>
<feature type="non-terminal residue" evidence="3">
    <location>
        <position position="1"/>
    </location>
</feature>